<reference evidence="2" key="1">
    <citation type="journal article" date="2023" name="Nat. Plants">
        <title>Single-cell RNA sequencing provides a high-resolution roadmap for understanding the multicellular compartmentation of specialized metabolism.</title>
        <authorList>
            <person name="Sun S."/>
            <person name="Shen X."/>
            <person name="Li Y."/>
            <person name="Li Y."/>
            <person name="Wang S."/>
            <person name="Li R."/>
            <person name="Zhang H."/>
            <person name="Shen G."/>
            <person name="Guo B."/>
            <person name="Wei J."/>
            <person name="Xu J."/>
            <person name="St-Pierre B."/>
            <person name="Chen S."/>
            <person name="Sun C."/>
        </authorList>
    </citation>
    <scope>NUCLEOTIDE SEQUENCE [LARGE SCALE GENOMIC DNA]</scope>
</reference>
<gene>
    <name evidence="1" type="ORF">M9H77_34296</name>
</gene>
<organism evidence="1 2">
    <name type="scientific">Catharanthus roseus</name>
    <name type="common">Madagascar periwinkle</name>
    <name type="synonym">Vinca rosea</name>
    <dbReference type="NCBI Taxonomy" id="4058"/>
    <lineage>
        <taxon>Eukaryota</taxon>
        <taxon>Viridiplantae</taxon>
        <taxon>Streptophyta</taxon>
        <taxon>Embryophyta</taxon>
        <taxon>Tracheophyta</taxon>
        <taxon>Spermatophyta</taxon>
        <taxon>Magnoliopsida</taxon>
        <taxon>eudicotyledons</taxon>
        <taxon>Gunneridae</taxon>
        <taxon>Pentapetalae</taxon>
        <taxon>asterids</taxon>
        <taxon>lamiids</taxon>
        <taxon>Gentianales</taxon>
        <taxon>Apocynaceae</taxon>
        <taxon>Rauvolfioideae</taxon>
        <taxon>Vinceae</taxon>
        <taxon>Catharanthinae</taxon>
        <taxon>Catharanthus</taxon>
    </lineage>
</organism>
<sequence length="200" mass="22805">MIDVCANSGWLSSAITCMHLLQMVMQGLWCDRDSSLRMLPCMTEDLVSSLNRRGILKVPQLLDVPFATLQALTDNSTASRLQQELQYFPRMRVQLKVQRRDSDGDEGLRLNIRLERSNSGHRTSRAFVPRFPKVKDEAWWLVLGSSSTAELHALKRVSFSDRLLTHLDIPSTANLKGMKVILVSDCYIGFEQEYNIEEFA</sequence>
<accession>A0ACB9ZKR1</accession>
<comment type="caution">
    <text evidence="1">The sequence shown here is derived from an EMBL/GenBank/DDBJ whole genome shotgun (WGS) entry which is preliminary data.</text>
</comment>
<evidence type="ECO:0000313" key="1">
    <source>
        <dbReference type="EMBL" id="KAI5648291.1"/>
    </source>
</evidence>
<proteinExistence type="predicted"/>
<name>A0ACB9ZKR1_CATRO</name>
<dbReference type="EMBL" id="CM044708">
    <property type="protein sequence ID" value="KAI5648291.1"/>
    <property type="molecule type" value="Genomic_DNA"/>
</dbReference>
<keyword evidence="2" id="KW-1185">Reference proteome</keyword>
<dbReference type="Proteomes" id="UP001060085">
    <property type="component" value="Linkage Group LG08"/>
</dbReference>
<protein>
    <submittedName>
        <fullName evidence="1">Uncharacterized protein</fullName>
    </submittedName>
</protein>
<evidence type="ECO:0000313" key="2">
    <source>
        <dbReference type="Proteomes" id="UP001060085"/>
    </source>
</evidence>